<accession>A0ABD2YKX4</accession>
<name>A0ABD2YKX4_9GENT</name>
<evidence type="ECO:0000313" key="2">
    <source>
        <dbReference type="EMBL" id="KAL3507169.1"/>
    </source>
</evidence>
<dbReference type="InterPro" id="IPR017395">
    <property type="entry name" value="Chlorophyllase-like"/>
</dbReference>
<protein>
    <submittedName>
        <fullName evidence="2">Uncharacterized protein</fullName>
    </submittedName>
</protein>
<organism evidence="2 3">
    <name type="scientific">Cinchona calisaya</name>
    <dbReference type="NCBI Taxonomy" id="153742"/>
    <lineage>
        <taxon>Eukaryota</taxon>
        <taxon>Viridiplantae</taxon>
        <taxon>Streptophyta</taxon>
        <taxon>Embryophyta</taxon>
        <taxon>Tracheophyta</taxon>
        <taxon>Spermatophyta</taxon>
        <taxon>Magnoliopsida</taxon>
        <taxon>eudicotyledons</taxon>
        <taxon>Gunneridae</taxon>
        <taxon>Pentapetalae</taxon>
        <taxon>asterids</taxon>
        <taxon>lamiids</taxon>
        <taxon>Gentianales</taxon>
        <taxon>Rubiaceae</taxon>
        <taxon>Cinchonoideae</taxon>
        <taxon>Cinchoneae</taxon>
        <taxon>Cinchona</taxon>
    </lineage>
</organism>
<evidence type="ECO:0000256" key="1">
    <source>
        <dbReference type="SAM" id="MobiDB-lite"/>
    </source>
</evidence>
<dbReference type="Pfam" id="PF07224">
    <property type="entry name" value="Chlorophyllase"/>
    <property type="match status" value="1"/>
</dbReference>
<keyword evidence="3" id="KW-1185">Reference proteome</keyword>
<sequence>MSLLDDGAEKVGNCMCKSASQPKCLLRKGMGGIVVAFMKAYLKIDESDLVGVVNNPKSAPNMTEFGFDRIKAVEREVEQCEQDFEALQNDSTREALHLAQVWLFQQLAHEETFFGEKSKAHALDNAAPDDTAQLMTDDTAPDLNGESQSASEHNQTAKAIMQQRVCNCTSQIIMT</sequence>
<gene>
    <name evidence="2" type="ORF">ACH5RR_032551</name>
</gene>
<dbReference type="Proteomes" id="UP001630127">
    <property type="component" value="Unassembled WGS sequence"/>
</dbReference>
<evidence type="ECO:0000313" key="3">
    <source>
        <dbReference type="Proteomes" id="UP001630127"/>
    </source>
</evidence>
<proteinExistence type="predicted"/>
<feature type="compositionally biased region" description="Polar residues" evidence="1">
    <location>
        <begin position="145"/>
        <end position="155"/>
    </location>
</feature>
<dbReference type="EMBL" id="JBJUIK010000013">
    <property type="protein sequence ID" value="KAL3507169.1"/>
    <property type="molecule type" value="Genomic_DNA"/>
</dbReference>
<feature type="region of interest" description="Disordered" evidence="1">
    <location>
        <begin position="132"/>
        <end position="155"/>
    </location>
</feature>
<reference evidence="2 3" key="1">
    <citation type="submission" date="2024-11" db="EMBL/GenBank/DDBJ databases">
        <title>A near-complete genome assembly of Cinchona calisaya.</title>
        <authorList>
            <person name="Lian D.C."/>
            <person name="Zhao X.W."/>
            <person name="Wei L."/>
        </authorList>
    </citation>
    <scope>NUCLEOTIDE SEQUENCE [LARGE SCALE GENOMIC DNA]</scope>
    <source>
        <tissue evidence="2">Nenye</tissue>
    </source>
</reference>
<dbReference type="AlphaFoldDB" id="A0ABD2YKX4"/>
<comment type="caution">
    <text evidence="2">The sequence shown here is derived from an EMBL/GenBank/DDBJ whole genome shotgun (WGS) entry which is preliminary data.</text>
</comment>